<dbReference type="InterPro" id="IPR050149">
    <property type="entry name" value="Collagen_superfamily"/>
</dbReference>
<proteinExistence type="predicted"/>
<reference evidence="4 5" key="1">
    <citation type="submission" date="2018-04" db="EMBL/GenBank/DDBJ databases">
        <title>Aerococcus urinae genomes.</title>
        <authorList>
            <person name="Hilt E."/>
            <person name="Gilbert N.M."/>
            <person name="Thomas-White K."/>
            <person name="Putonti C."/>
            <person name="Lewis A.L."/>
            <person name="Visck K.L."/>
            <person name="Wolfe A.J."/>
        </authorList>
    </citation>
    <scope>NUCLEOTIDE SEQUENCE [LARGE SCALE GENOMIC DNA]</scope>
    <source>
        <strain evidence="4 5">UMB7480</strain>
    </source>
</reference>
<feature type="region of interest" description="Disordered" evidence="2">
    <location>
        <begin position="59"/>
        <end position="157"/>
    </location>
</feature>
<feature type="compositionally biased region" description="Polar residues" evidence="2">
    <location>
        <begin position="1799"/>
        <end position="1824"/>
    </location>
</feature>
<feature type="compositionally biased region" description="Low complexity" evidence="2">
    <location>
        <begin position="891"/>
        <end position="904"/>
    </location>
</feature>
<feature type="region of interest" description="Disordered" evidence="2">
    <location>
        <begin position="1987"/>
        <end position="2016"/>
    </location>
</feature>
<feature type="compositionally biased region" description="Low complexity" evidence="2">
    <location>
        <begin position="97"/>
        <end position="108"/>
    </location>
</feature>
<dbReference type="Pfam" id="PF19079">
    <property type="entry name" value="CFSR"/>
    <property type="match status" value="7"/>
</dbReference>
<feature type="compositionally biased region" description="Basic and acidic residues" evidence="2">
    <location>
        <begin position="1409"/>
        <end position="1418"/>
    </location>
</feature>
<gene>
    <name evidence="4" type="ORF">DBT54_02940</name>
</gene>
<feature type="compositionally biased region" description="Basic and acidic residues" evidence="2">
    <location>
        <begin position="1654"/>
        <end position="1664"/>
    </location>
</feature>
<dbReference type="PANTHER" id="PTHR24023">
    <property type="entry name" value="COLLAGEN ALPHA"/>
    <property type="match status" value="1"/>
</dbReference>
<feature type="compositionally biased region" description="Basic and acidic residues" evidence="2">
    <location>
        <begin position="2320"/>
        <end position="2334"/>
    </location>
</feature>
<accession>A0A329NXU9</accession>
<feature type="region of interest" description="Disordered" evidence="2">
    <location>
        <begin position="1008"/>
        <end position="1032"/>
    </location>
</feature>
<feature type="region of interest" description="Disordered" evidence="2">
    <location>
        <begin position="1125"/>
        <end position="1242"/>
    </location>
</feature>
<feature type="compositionally biased region" description="Basic and acidic residues" evidence="2">
    <location>
        <begin position="1347"/>
        <end position="1359"/>
    </location>
</feature>
<organism evidence="4 5">
    <name type="scientific">Aerococcus urinae</name>
    <dbReference type="NCBI Taxonomy" id="1376"/>
    <lineage>
        <taxon>Bacteria</taxon>
        <taxon>Bacillati</taxon>
        <taxon>Bacillota</taxon>
        <taxon>Bacilli</taxon>
        <taxon>Lactobacillales</taxon>
        <taxon>Aerococcaceae</taxon>
        <taxon>Aerococcus</taxon>
    </lineage>
</organism>
<feature type="region of interest" description="Disordered" evidence="2">
    <location>
        <begin position="2125"/>
        <end position="2146"/>
    </location>
</feature>
<feature type="region of interest" description="Disordered" evidence="2">
    <location>
        <begin position="1071"/>
        <end position="1100"/>
    </location>
</feature>
<dbReference type="NCBIfam" id="TIGR01168">
    <property type="entry name" value="YSIRK_signal"/>
    <property type="match status" value="1"/>
</dbReference>
<feature type="region of interest" description="Disordered" evidence="2">
    <location>
        <begin position="806"/>
        <end position="906"/>
    </location>
</feature>
<dbReference type="InterPro" id="IPR005877">
    <property type="entry name" value="YSIRK_signal_dom"/>
</dbReference>
<feature type="compositionally biased region" description="Basic and acidic residues" evidence="2">
    <location>
        <begin position="1784"/>
        <end position="1796"/>
    </location>
</feature>
<evidence type="ECO:0000313" key="4">
    <source>
        <dbReference type="EMBL" id="RAV80609.1"/>
    </source>
</evidence>
<feature type="compositionally biased region" description="Polar residues" evidence="2">
    <location>
        <begin position="1184"/>
        <end position="1210"/>
    </location>
</feature>
<comment type="caution">
    <text evidence="4">The sequence shown here is derived from an EMBL/GenBank/DDBJ whole genome shotgun (WGS) entry which is preliminary data.</text>
</comment>
<feature type="compositionally biased region" description="Polar residues" evidence="2">
    <location>
        <begin position="1436"/>
        <end position="1462"/>
    </location>
</feature>
<feature type="compositionally biased region" description="Low complexity" evidence="2">
    <location>
        <begin position="141"/>
        <end position="157"/>
    </location>
</feature>
<evidence type="ECO:0000256" key="1">
    <source>
        <dbReference type="ARBA" id="ARBA00022729"/>
    </source>
</evidence>
<dbReference type="Pfam" id="PF04650">
    <property type="entry name" value="YSIRK_signal"/>
    <property type="match status" value="1"/>
</dbReference>
<dbReference type="InterPro" id="IPR013783">
    <property type="entry name" value="Ig-like_fold"/>
</dbReference>
<feature type="compositionally biased region" description="Basic and acidic residues" evidence="2">
    <location>
        <begin position="2273"/>
        <end position="2303"/>
    </location>
</feature>
<feature type="compositionally biased region" description="Basic and acidic residues" evidence="2">
    <location>
        <begin position="819"/>
        <end position="830"/>
    </location>
</feature>
<feature type="region of interest" description="Disordered" evidence="2">
    <location>
        <begin position="1409"/>
        <end position="1488"/>
    </location>
</feature>
<feature type="compositionally biased region" description="Basic and acidic residues" evidence="2">
    <location>
        <begin position="1526"/>
        <end position="1535"/>
    </location>
</feature>
<feature type="compositionally biased region" description="Basic and acidic residues" evidence="2">
    <location>
        <begin position="875"/>
        <end position="890"/>
    </location>
</feature>
<feature type="compositionally biased region" description="Basic and acidic residues" evidence="2">
    <location>
        <begin position="1213"/>
        <end position="1224"/>
    </location>
</feature>
<dbReference type="PANTHER" id="PTHR24023:SF1082">
    <property type="entry name" value="COLLAGEN TRIPLE HELIX REPEAT"/>
    <property type="match status" value="1"/>
</dbReference>
<feature type="compositionally biased region" description="Basic and acidic residues" evidence="2">
    <location>
        <begin position="1137"/>
        <end position="1148"/>
    </location>
</feature>
<feature type="compositionally biased region" description="Polar residues" evidence="2">
    <location>
        <begin position="1694"/>
        <end position="1720"/>
    </location>
</feature>
<feature type="compositionally biased region" description="Polar residues" evidence="2">
    <location>
        <begin position="81"/>
        <end position="90"/>
    </location>
</feature>
<sequence length="2440" mass="254641">MLGKNNTKLYREKMANKLYRYSIKRLNIGVASVAVAVGLLFMGDATVARAAANETVAAEAKVTTPNPQDQGLSSGQGQSSPAESASQNKAQAVDNKAANSQAASPQANDKQLNDQPLAENTPVSPTATAPTERSKAEEAKSAVTSPASTAEAPTAADASPALALTAVAPVAKPAEADTATYYTGPENEQPAVNTDKEAHSLKVENENLEGDKVGKRYQDYFAGRAEAGKTVKAVYIHDGVETPLEETVAEADGYWKIPLNPVKSLVDGDKVRVTDGKTTKEIPVASKFGGFITDSPQLTNEKGNGNLTLASKKFYLYFLNGERENLVALGAKAVITYPNGEKQEIPITNTEDKVTVNIPENQLPLKVAEGYQLNEFANSNISITYVDRNGKPIASANGLDKESKNIVYKDKERHFNVLSAYAEENVPQIVDIYKISGTVYDDKNGDGASTGDKALSNIKVNLYNPDTGKLLDSTTTDLEGRYTFKDLPGYNAYTVKFEEPNRFASVKKGKQFVGKEKFIRNLTKDEVVDTAFRKIKHYEVRTETDKHTSSVETTPLLPKGVRVVKQTGHDGVNRVIYEQTRDVLGDENLTEENFTDYYTKKNSKTLIERQDEVVLEGTGPALPDLAIDVQTKPGEKDGKKGTYVTFTYPKYDQNGNKTIETKTAFIPDGERGPQGEKGEKGDTGAQGSKGDKGDPGKDGGTPRVEIIGNVKKDPKDPKSYTIKITNPDGTSHQAVITDGKDGKSPEIDWVDNKDDTYTVKVKDVDGTTHSATIRNGKDGLTPKVTAVRNANNDGVTLTITPQVRDEKGNIIDGKPQTVEIKDGLKGDKGDTGAQGPQGEKGDTGAQGPQGEKGDTGAQGPKGDKGDTGAQGPQGDKGERGEKGEKGDQGERGAQGAAGANGKDGLAPKVTAVRNANNDGVTLTITPQARDEKGNIVDGTPQVVEVKDGAKGDKGETGAQGEKGDQGEKGKDGKSPVVFAQRGFSDNTKKVPGTWLRIKNPETLETTNNIFIPDGAKGDKGDAGTNGKDGLTPKVTAVRNANNDGVTLTITPQVRDEKGNIIDGTPQVVEVKDGAKGDKGDRGETGAQGAAGTNGKDGLAPKVTAVRNKANDGVTLTITPQVRDEKGNIVDGAPQVVEVKDGAKGDKGDTGAQGPQGDKGDRGETGAQGLQGEKGKDGVDGKSPEISTTENPDGSHTVTVKNPNGTTTSFVVKNGEKGDKGDKGETGAQGATGENGKDGLAPKVTAVRNANNDGVTLTITPQVRDEKGNVVDGTPQVVEVKDGAKGAKGEKGDRGETGAQGAAGVNGKDGIDGKSPEISTTENPDGSHTVTIKNPNGTTTSFVVKNGAKGDKGDKGDKGETGANGKDGLTPKVTAVRNASNDGVTLTITPQTRDEKGNIVDGTPQVVEVKDGVKGDKGDTGAAGTNGKDGVDGKSPEVSTSENPDGSHTVTIKNPNGTTTSFVVKNGQKGDKGDKGAAGTNGKDGLTPKVTAVRNASNDGVILTITPQVRDEKGNIVDGTPQVVEVKDGAKGDKGETGAQGLPGERGAQGIAGTNGKDGVDGKSPEVSTTENPDGSHTVTIKNPNGTTTSFVVKNGEKGDKGDQGAAGTNGKDGLTPKVTAVRNASNDGVTLTITPQTRDEKGNIVDGTPQVVEVKDGAKGDKGDTGAQGLPGERGAQGIAGTNGKDGVDGKSPEVSTSENPDGSHTVTIKNPNGTTTSFVVKNGQKGDKGDKGETGAQGAAGVNGKDGKDGKSPLISTKDNADGSYTITITNPDGSTSSTTVKNGKDGLNGKDGKSPEVSATENPDGSHTVTIKNPNDTTTSFVVKNGEKGDKGDKGDTGAQGERGAQGVAGANGKDGKDGTTYLPVVERKPYGNEIKFYPVNPETGKVDTTKEPVARAIVKDGQDGLAPKISARRNATNDGVIITVTPQVRGTDRAVSDGAPEVTELKDGKDGVDGKSPDIDLSTDANGNHVVTITKANGKQKTVTITNGKDGKAPIVESQPGKDAKGHSGTRILVKNPDTGAVISESFVKDGKDGKDGKNGQDGLTPDIKAVFDKNGKQIGVEIRLTDRNGKLLSREFIYNGEDGQTPIIETEPSDNPKEPGTKIIYKNPKTGEVIRQVFVRDGKDGKDGRDGRDGRDGKDAKGVEKITVNNNGDLVIINSNHTTQVIPRPNNGGIKDAKVDEAGHLIISLEDGRTIDAGHVRGKDGRDGRDGKDGKDGKDGRGIKNVKLTDNGDFIVVYTDYSIEIVGNVCGTCPAPTKPSHSDQPTPEQAEHSDEPGKLDQGKSSDQGDKAESKDKAKTPESPQETVVPQSPEGPRPADTDHPKGQKDLEEIPTEPSDQVVTTTVKNKKLAPVKTYKLTHQKAFKTKENASLSVQHVNALPSHEAKQEVAQAKSQSASLPKTGSEADSALPVLLAAAFLLTGTGLVTISKEDESVQ</sequence>
<feature type="region of interest" description="Disordered" evidence="2">
    <location>
        <begin position="2387"/>
        <end position="2408"/>
    </location>
</feature>
<protein>
    <recommendedName>
        <fullName evidence="3">YSIRK Gram-positive signal peptide domain-containing protein</fullName>
    </recommendedName>
</protein>
<dbReference type="Proteomes" id="UP000251923">
    <property type="component" value="Unassembled WGS sequence"/>
</dbReference>
<feature type="region of interest" description="Disordered" evidence="2">
    <location>
        <begin position="663"/>
        <end position="721"/>
    </location>
</feature>
<name>A0A329NXU9_9LACT</name>
<dbReference type="Pfam" id="PF01391">
    <property type="entry name" value="Collagen"/>
    <property type="match status" value="1"/>
</dbReference>
<feature type="compositionally biased region" description="Basic and acidic residues" evidence="2">
    <location>
        <begin position="1725"/>
        <end position="1734"/>
    </location>
</feature>
<feature type="region of interest" description="Disordered" evidence="2">
    <location>
        <begin position="1654"/>
        <end position="1865"/>
    </location>
</feature>
<dbReference type="Gene3D" id="1.20.5.320">
    <property type="entry name" value="6-Phosphogluconate Dehydrogenase, domain 3"/>
    <property type="match status" value="1"/>
</dbReference>
<dbReference type="GO" id="GO:0031012">
    <property type="term" value="C:extracellular matrix"/>
    <property type="evidence" value="ECO:0007669"/>
    <property type="project" value="TreeGrafter"/>
</dbReference>
<dbReference type="NCBIfam" id="TIGR04203">
    <property type="entry name" value="RPT_S_cricet"/>
    <property type="match status" value="6"/>
</dbReference>
<feature type="region of interest" description="Disordered" evidence="2">
    <location>
        <begin position="2260"/>
        <end position="2346"/>
    </location>
</feature>
<feature type="domain" description="YSIRK Gram-positive signal peptide" evidence="3">
    <location>
        <begin position="16"/>
        <end position="41"/>
    </location>
</feature>
<feature type="compositionally biased region" description="Polar residues" evidence="2">
    <location>
        <begin position="1316"/>
        <end position="1342"/>
    </location>
</feature>
<feature type="compositionally biased region" description="Basic and acidic residues" evidence="2">
    <location>
        <begin position="944"/>
        <end position="973"/>
    </location>
</feature>
<feature type="region of interest" description="Disordered" evidence="2">
    <location>
        <begin position="1526"/>
        <end position="1617"/>
    </location>
</feature>
<feature type="compositionally biased region" description="Basic and acidic residues" evidence="2">
    <location>
        <begin position="2200"/>
        <end position="2226"/>
    </location>
</feature>
<dbReference type="SUPFAM" id="SSF117074">
    <property type="entry name" value="Hypothetical protein PA1324"/>
    <property type="match status" value="1"/>
</dbReference>
<dbReference type="GO" id="GO:0005615">
    <property type="term" value="C:extracellular space"/>
    <property type="evidence" value="ECO:0007669"/>
    <property type="project" value="TreeGrafter"/>
</dbReference>
<evidence type="ECO:0000256" key="2">
    <source>
        <dbReference type="SAM" id="MobiDB-lite"/>
    </source>
</evidence>
<feature type="compositionally biased region" description="Polar residues" evidence="2">
    <location>
        <begin position="1755"/>
        <end position="1782"/>
    </location>
</feature>
<feature type="compositionally biased region" description="Low complexity" evidence="2">
    <location>
        <begin position="59"/>
        <end position="80"/>
    </location>
</feature>
<dbReference type="EMBL" id="QMHM01000004">
    <property type="protein sequence ID" value="RAV80609.1"/>
    <property type="molecule type" value="Genomic_DNA"/>
</dbReference>
<evidence type="ECO:0000259" key="3">
    <source>
        <dbReference type="Pfam" id="PF04650"/>
    </source>
</evidence>
<feature type="region of interest" description="Disordered" evidence="2">
    <location>
        <begin position="931"/>
        <end position="976"/>
    </location>
</feature>
<feature type="region of interest" description="Disordered" evidence="2">
    <location>
        <begin position="1279"/>
        <end position="1370"/>
    </location>
</feature>
<feature type="compositionally biased region" description="Basic and acidic residues" evidence="2">
    <location>
        <begin position="1827"/>
        <end position="1838"/>
    </location>
</feature>
<feature type="compositionally biased region" description="Basic and acidic residues" evidence="2">
    <location>
        <begin position="1071"/>
        <end position="1083"/>
    </location>
</feature>
<dbReference type="InterPro" id="IPR026394">
    <property type="entry name" value="RPT_S_cricet"/>
</dbReference>
<feature type="region of interest" description="Disordered" evidence="2">
    <location>
        <begin position="2200"/>
        <end position="2230"/>
    </location>
</feature>
<feature type="compositionally biased region" description="Polar residues" evidence="2">
    <location>
        <begin position="2396"/>
        <end position="2405"/>
    </location>
</feature>
<dbReference type="Gene3D" id="2.60.40.10">
    <property type="entry name" value="Immunoglobulins"/>
    <property type="match status" value="1"/>
</dbReference>
<feature type="compositionally biased region" description="Basic and acidic residues" evidence="2">
    <location>
        <begin position="1172"/>
        <end position="1182"/>
    </location>
</feature>
<feature type="compositionally biased region" description="Polar residues" evidence="2">
    <location>
        <begin position="1565"/>
        <end position="1591"/>
    </location>
</feature>
<feature type="compositionally biased region" description="Basic and acidic residues" evidence="2">
    <location>
        <begin position="1279"/>
        <end position="1295"/>
    </location>
</feature>
<feature type="compositionally biased region" description="Basic and acidic residues" evidence="2">
    <location>
        <begin position="668"/>
        <end position="682"/>
    </location>
</feature>
<evidence type="ECO:0000313" key="5">
    <source>
        <dbReference type="Proteomes" id="UP000251923"/>
    </source>
</evidence>
<keyword evidence="1" id="KW-0732">Signal</keyword>
<dbReference type="InterPro" id="IPR008160">
    <property type="entry name" value="Collagen"/>
</dbReference>
<feature type="compositionally biased region" description="Polar residues" evidence="2">
    <location>
        <begin position="121"/>
        <end position="131"/>
    </location>
</feature>